<organism evidence="3 4">
    <name type="scientific">Janibacter melonis</name>
    <dbReference type="NCBI Taxonomy" id="262209"/>
    <lineage>
        <taxon>Bacteria</taxon>
        <taxon>Bacillati</taxon>
        <taxon>Actinomycetota</taxon>
        <taxon>Actinomycetes</taxon>
        <taxon>Micrococcales</taxon>
        <taxon>Intrasporangiaceae</taxon>
        <taxon>Janibacter</taxon>
    </lineage>
</organism>
<dbReference type="STRING" id="262209.AWH69_12155"/>
<dbReference type="InterPro" id="IPR002762">
    <property type="entry name" value="CbiX-like"/>
</dbReference>
<evidence type="ECO:0000313" key="4">
    <source>
        <dbReference type="Proteomes" id="UP000076976"/>
    </source>
</evidence>
<keyword evidence="1" id="KW-0479">Metal-binding</keyword>
<evidence type="ECO:0000256" key="2">
    <source>
        <dbReference type="ARBA" id="ARBA00023239"/>
    </source>
</evidence>
<dbReference type="Gene3D" id="3.40.50.1400">
    <property type="match status" value="2"/>
</dbReference>
<dbReference type="RefSeq" id="WP_068275926.1">
    <property type="nucleotide sequence ID" value="NZ_LQZG01000003.1"/>
</dbReference>
<gene>
    <name evidence="3" type="ORF">AWH69_12155</name>
</gene>
<keyword evidence="2" id="KW-0456">Lyase</keyword>
<name>A0A176QBK6_9MICO</name>
<protein>
    <recommendedName>
        <fullName evidence="5">Cobalamin biosynthesis protein CbiX</fullName>
    </recommendedName>
</protein>
<dbReference type="Pfam" id="PF01903">
    <property type="entry name" value="CbiX"/>
    <property type="match status" value="1"/>
</dbReference>
<proteinExistence type="predicted"/>
<dbReference type="PANTHER" id="PTHR33542">
    <property type="entry name" value="SIROHYDROCHLORIN FERROCHELATASE, CHLOROPLASTIC"/>
    <property type="match status" value="1"/>
</dbReference>
<dbReference type="GO" id="GO:0046872">
    <property type="term" value="F:metal ion binding"/>
    <property type="evidence" value="ECO:0007669"/>
    <property type="project" value="UniProtKB-KW"/>
</dbReference>
<dbReference type="SUPFAM" id="SSF53800">
    <property type="entry name" value="Chelatase"/>
    <property type="match status" value="1"/>
</dbReference>
<dbReference type="GO" id="GO:0016829">
    <property type="term" value="F:lyase activity"/>
    <property type="evidence" value="ECO:0007669"/>
    <property type="project" value="UniProtKB-KW"/>
</dbReference>
<evidence type="ECO:0000256" key="1">
    <source>
        <dbReference type="ARBA" id="ARBA00022723"/>
    </source>
</evidence>
<sequence>MTTVLLAHGSPDPRHRQGIEAVADGLRSARPGTPVRLAYLETDEPSAAVLGRELTGDVVVVPMLITPAYHARTDVPRAARELAAGGAQVRVTDPLAPHPLLLDAVVERLASSGHAPDPGTDVLLVAGGSSDGTARRSLDELLVDHTPPGWGRWRGTTLREPEVVAEAVAQAEQAGHRLVVLAFTLAEGVLHDAAERLAAEHGADFVRGGLGRTRSVVDLVALRATPA</sequence>
<dbReference type="Proteomes" id="UP000076976">
    <property type="component" value="Unassembled WGS sequence"/>
</dbReference>
<evidence type="ECO:0000313" key="3">
    <source>
        <dbReference type="EMBL" id="OAB87113.1"/>
    </source>
</evidence>
<accession>A0A176QBK6</accession>
<dbReference type="InterPro" id="IPR050963">
    <property type="entry name" value="Sirohydro_Cobaltochel/CbiX"/>
</dbReference>
<comment type="caution">
    <text evidence="3">The sequence shown here is derived from an EMBL/GenBank/DDBJ whole genome shotgun (WGS) entry which is preliminary data.</text>
</comment>
<dbReference type="EMBL" id="LQZG01000003">
    <property type="protein sequence ID" value="OAB87113.1"/>
    <property type="molecule type" value="Genomic_DNA"/>
</dbReference>
<dbReference type="AlphaFoldDB" id="A0A176QBK6"/>
<evidence type="ECO:0008006" key="5">
    <source>
        <dbReference type="Google" id="ProtNLM"/>
    </source>
</evidence>
<reference evidence="3 4" key="1">
    <citation type="submission" date="2016-01" db="EMBL/GenBank/DDBJ databases">
        <title>Janibacter melonis strain CD11_4 genome sequencing and assembly.</title>
        <authorList>
            <person name="Nair G.R."/>
            <person name="Kaur G."/>
            <person name="Chander A.M."/>
            <person name="Mayilraj S."/>
        </authorList>
    </citation>
    <scope>NUCLEOTIDE SEQUENCE [LARGE SCALE GENOMIC DNA]</scope>
    <source>
        <strain evidence="3 4">CD11-4</strain>
    </source>
</reference>
<keyword evidence="4" id="KW-1185">Reference proteome</keyword>
<dbReference type="PANTHER" id="PTHR33542:SF5">
    <property type="entry name" value="FERROCHELATASE CHE1"/>
    <property type="match status" value="1"/>
</dbReference>
<dbReference type="CDD" id="cd03416">
    <property type="entry name" value="CbiX_SirB_N"/>
    <property type="match status" value="1"/>
</dbReference>